<accession>A0AC60QV41</accession>
<name>A0AC60QV41_IXOPE</name>
<feature type="non-terminal residue" evidence="1">
    <location>
        <position position="72"/>
    </location>
</feature>
<gene>
    <name evidence="1" type="ORF">HPB47_016206</name>
</gene>
<evidence type="ECO:0000313" key="2">
    <source>
        <dbReference type="Proteomes" id="UP000805193"/>
    </source>
</evidence>
<protein>
    <submittedName>
        <fullName evidence="1">Uncharacterized protein</fullName>
    </submittedName>
</protein>
<keyword evidence="2" id="KW-1185">Reference proteome</keyword>
<comment type="caution">
    <text evidence="1">The sequence shown here is derived from an EMBL/GenBank/DDBJ whole genome shotgun (WGS) entry which is preliminary data.</text>
</comment>
<organism evidence="1 2">
    <name type="scientific">Ixodes persulcatus</name>
    <name type="common">Taiga tick</name>
    <dbReference type="NCBI Taxonomy" id="34615"/>
    <lineage>
        <taxon>Eukaryota</taxon>
        <taxon>Metazoa</taxon>
        <taxon>Ecdysozoa</taxon>
        <taxon>Arthropoda</taxon>
        <taxon>Chelicerata</taxon>
        <taxon>Arachnida</taxon>
        <taxon>Acari</taxon>
        <taxon>Parasitiformes</taxon>
        <taxon>Ixodida</taxon>
        <taxon>Ixodoidea</taxon>
        <taxon>Ixodidae</taxon>
        <taxon>Ixodinae</taxon>
        <taxon>Ixodes</taxon>
    </lineage>
</organism>
<sequence>RFVVGILQLLPHLVKEQPRFLEGSDIYPTVVIQGGKAHETTNICATFEDLRVDVADVVAGLTAVIEIYWIFN</sequence>
<evidence type="ECO:0000313" key="1">
    <source>
        <dbReference type="EMBL" id="KAG0440717.1"/>
    </source>
</evidence>
<dbReference type="Proteomes" id="UP000805193">
    <property type="component" value="Unassembled WGS sequence"/>
</dbReference>
<dbReference type="EMBL" id="JABSTQ010004894">
    <property type="protein sequence ID" value="KAG0440717.1"/>
    <property type="molecule type" value="Genomic_DNA"/>
</dbReference>
<reference evidence="1 2" key="1">
    <citation type="journal article" date="2020" name="Cell">
        <title>Large-Scale Comparative Analyses of Tick Genomes Elucidate Their Genetic Diversity and Vector Capacities.</title>
        <authorList>
            <consortium name="Tick Genome and Microbiome Consortium (TIGMIC)"/>
            <person name="Jia N."/>
            <person name="Wang J."/>
            <person name="Shi W."/>
            <person name="Du L."/>
            <person name="Sun Y."/>
            <person name="Zhan W."/>
            <person name="Jiang J.F."/>
            <person name="Wang Q."/>
            <person name="Zhang B."/>
            <person name="Ji P."/>
            <person name="Bell-Sakyi L."/>
            <person name="Cui X.M."/>
            <person name="Yuan T.T."/>
            <person name="Jiang B.G."/>
            <person name="Yang W.F."/>
            <person name="Lam T.T."/>
            <person name="Chang Q.C."/>
            <person name="Ding S.J."/>
            <person name="Wang X.J."/>
            <person name="Zhu J.G."/>
            <person name="Ruan X.D."/>
            <person name="Zhao L."/>
            <person name="Wei J.T."/>
            <person name="Ye R.Z."/>
            <person name="Que T.C."/>
            <person name="Du C.H."/>
            <person name="Zhou Y.H."/>
            <person name="Cheng J.X."/>
            <person name="Dai P.F."/>
            <person name="Guo W.B."/>
            <person name="Han X.H."/>
            <person name="Huang E.J."/>
            <person name="Li L.F."/>
            <person name="Wei W."/>
            <person name="Gao Y.C."/>
            <person name="Liu J.Z."/>
            <person name="Shao H.Z."/>
            <person name="Wang X."/>
            <person name="Wang C.C."/>
            <person name="Yang T.C."/>
            <person name="Huo Q.B."/>
            <person name="Li W."/>
            <person name="Chen H.Y."/>
            <person name="Chen S.E."/>
            <person name="Zhou L.G."/>
            <person name="Ni X.B."/>
            <person name="Tian J.H."/>
            <person name="Sheng Y."/>
            <person name="Liu T."/>
            <person name="Pan Y.S."/>
            <person name="Xia L.Y."/>
            <person name="Li J."/>
            <person name="Zhao F."/>
            <person name="Cao W.C."/>
        </authorList>
    </citation>
    <scope>NUCLEOTIDE SEQUENCE [LARGE SCALE GENOMIC DNA]</scope>
    <source>
        <strain evidence="1">Iper-2018</strain>
    </source>
</reference>
<feature type="non-terminal residue" evidence="1">
    <location>
        <position position="1"/>
    </location>
</feature>
<proteinExistence type="predicted"/>